<feature type="region of interest" description="Disordered" evidence="1">
    <location>
        <begin position="1"/>
        <end position="27"/>
    </location>
</feature>
<gene>
    <name evidence="2" type="primary">gp 6.7</name>
</gene>
<dbReference type="EMBL" id="JF906059">
    <property type="protein sequence ID" value="AEM44591.1"/>
    <property type="molecule type" value="Genomic_DNA"/>
</dbReference>
<feature type="compositionally biased region" description="Basic and acidic residues" evidence="1">
    <location>
        <begin position="1"/>
        <end position="13"/>
    </location>
</feature>
<name>H6BFI1_9CAUD</name>
<sequence length="27" mass="2881">KSSLKVKLDDSAAKNKSKSSIRSKAFG</sequence>
<organism evidence="2 3">
    <name type="scientific">Enterobacteria phage T7M</name>
    <dbReference type="NCBI Taxonomy" id="1075774"/>
    <lineage>
        <taxon>Viruses</taxon>
        <taxon>Duplodnaviria</taxon>
        <taxon>Heunggongvirae</taxon>
        <taxon>Uroviricota</taxon>
        <taxon>Caudoviricetes</taxon>
        <taxon>Autographivirales</taxon>
        <taxon>Autotranscriptaviridae</taxon>
        <taxon>Studiervirinae</taxon>
        <taxon>Teetrevirus</taxon>
        <taxon>Teetrevirus T7M</taxon>
    </lineage>
</organism>
<reference evidence="2 3" key="1">
    <citation type="journal article" date="2012" name="PLoS ONE">
        <title>A T3 and T7 Recombinant Phage Acquires Efficient Adsorption and a Broader Host Range.</title>
        <authorList>
            <person name="Lin T.-Y."/>
            <person name="Lo Y.-H."/>
            <person name="Tseng P.-W."/>
            <person name="Chang S.-F."/>
            <person name="Lin Y.-T."/>
            <person name="Chen T.-S."/>
        </authorList>
    </citation>
    <scope>NUCLEOTIDE SEQUENCE [LARGE SCALE GENOMIC DNA]</scope>
</reference>
<dbReference type="Proteomes" id="UP000257473">
    <property type="component" value="Segment"/>
</dbReference>
<evidence type="ECO:0000313" key="2">
    <source>
        <dbReference type="EMBL" id="AEM44591.1"/>
    </source>
</evidence>
<feature type="non-terminal residue" evidence="2">
    <location>
        <position position="1"/>
    </location>
</feature>
<evidence type="ECO:0000313" key="3">
    <source>
        <dbReference type="Proteomes" id="UP000257473"/>
    </source>
</evidence>
<evidence type="ECO:0000256" key="1">
    <source>
        <dbReference type="SAM" id="MobiDB-lite"/>
    </source>
</evidence>
<protein>
    <submittedName>
        <fullName evidence="2">Gp 6.7</fullName>
    </submittedName>
</protein>
<accession>H6BFI1</accession>
<proteinExistence type="predicted"/>